<keyword evidence="3" id="KW-1185">Reference proteome</keyword>
<dbReference type="InterPro" id="IPR052343">
    <property type="entry name" value="Retrotransposon-Effector_Assoc"/>
</dbReference>
<evidence type="ECO:0000313" key="2">
    <source>
        <dbReference type="EMBL" id="WOL04707.1"/>
    </source>
</evidence>
<dbReference type="Pfam" id="PF00078">
    <property type="entry name" value="RVT_1"/>
    <property type="match status" value="1"/>
</dbReference>
<dbReference type="PANTHER" id="PTHR46890">
    <property type="entry name" value="NON-LTR RETROLELEMENT REVERSE TRANSCRIPTASE-LIKE PROTEIN-RELATED"/>
    <property type="match status" value="1"/>
</dbReference>
<sequence length="164" mass="18421">MLVLRMQPIMDIIISDNQCAFIKHRLISDNILLAHEITHYMKTKQHTKSHDMAIKLDMSKAFDKLEWSFVIASLNRMGFHPRFIELIFQCISTTSYSILVGGQLHGFFKPTRGLRQGDPLSPFLFVIAMEAKPIRTSGGLQNLARGAFTGLNGNSFAQASPQAI</sequence>
<dbReference type="AlphaFoldDB" id="A0AAQ3KA80"/>
<name>A0AAQ3KA80_9LILI</name>
<dbReference type="SUPFAM" id="SSF56672">
    <property type="entry name" value="DNA/RNA polymerases"/>
    <property type="match status" value="1"/>
</dbReference>
<dbReference type="PANTHER" id="PTHR46890:SF48">
    <property type="entry name" value="RNA-DIRECTED DNA POLYMERASE"/>
    <property type="match status" value="1"/>
</dbReference>
<organism evidence="2 3">
    <name type="scientific">Canna indica</name>
    <name type="common">Indian-shot</name>
    <dbReference type="NCBI Taxonomy" id="4628"/>
    <lineage>
        <taxon>Eukaryota</taxon>
        <taxon>Viridiplantae</taxon>
        <taxon>Streptophyta</taxon>
        <taxon>Embryophyta</taxon>
        <taxon>Tracheophyta</taxon>
        <taxon>Spermatophyta</taxon>
        <taxon>Magnoliopsida</taxon>
        <taxon>Liliopsida</taxon>
        <taxon>Zingiberales</taxon>
        <taxon>Cannaceae</taxon>
        <taxon>Canna</taxon>
    </lineage>
</organism>
<dbReference type="InterPro" id="IPR043502">
    <property type="entry name" value="DNA/RNA_pol_sf"/>
</dbReference>
<protein>
    <recommendedName>
        <fullName evidence="1">Reverse transcriptase domain-containing protein</fullName>
    </recommendedName>
</protein>
<evidence type="ECO:0000259" key="1">
    <source>
        <dbReference type="Pfam" id="PF00078"/>
    </source>
</evidence>
<proteinExistence type="predicted"/>
<accession>A0AAQ3KA80</accession>
<evidence type="ECO:0000313" key="3">
    <source>
        <dbReference type="Proteomes" id="UP001327560"/>
    </source>
</evidence>
<dbReference type="InterPro" id="IPR000477">
    <property type="entry name" value="RT_dom"/>
</dbReference>
<dbReference type="EMBL" id="CP136893">
    <property type="protein sequence ID" value="WOL04707.1"/>
    <property type="molecule type" value="Genomic_DNA"/>
</dbReference>
<reference evidence="2 3" key="1">
    <citation type="submission" date="2023-10" db="EMBL/GenBank/DDBJ databases">
        <title>Chromosome-scale genome assembly provides insights into flower coloration mechanisms of Canna indica.</title>
        <authorList>
            <person name="Li C."/>
        </authorList>
    </citation>
    <scope>NUCLEOTIDE SEQUENCE [LARGE SCALE GENOMIC DNA]</scope>
    <source>
        <tissue evidence="2">Flower</tissue>
    </source>
</reference>
<dbReference type="Proteomes" id="UP001327560">
    <property type="component" value="Chromosome 4"/>
</dbReference>
<feature type="domain" description="Reverse transcriptase" evidence="1">
    <location>
        <begin position="2"/>
        <end position="130"/>
    </location>
</feature>
<gene>
    <name evidence="2" type="ORF">Cni_G13429</name>
</gene>